<dbReference type="Gene3D" id="3.40.50.20">
    <property type="match status" value="1"/>
</dbReference>
<dbReference type="InterPro" id="IPR052032">
    <property type="entry name" value="ATP-dep_AA_Ligase"/>
</dbReference>
<dbReference type="GO" id="GO:0016874">
    <property type="term" value="F:ligase activity"/>
    <property type="evidence" value="ECO:0007669"/>
    <property type="project" value="UniProtKB-KW"/>
</dbReference>
<accession>A0A1I4VEG6</accession>
<dbReference type="Proteomes" id="UP000199149">
    <property type="component" value="Unassembled WGS sequence"/>
</dbReference>
<dbReference type="STRING" id="684065.SAMN05421738_10597"/>
<feature type="domain" description="ATP-grasp" evidence="5">
    <location>
        <begin position="110"/>
        <end position="302"/>
    </location>
</feature>
<proteinExistence type="predicted"/>
<name>A0A1I4VEG6_9FLAO</name>
<dbReference type="PANTHER" id="PTHR43585">
    <property type="entry name" value="FUMIPYRROLE BIOSYNTHESIS PROTEIN C"/>
    <property type="match status" value="1"/>
</dbReference>
<evidence type="ECO:0000256" key="1">
    <source>
        <dbReference type="ARBA" id="ARBA00022598"/>
    </source>
</evidence>
<evidence type="ECO:0000256" key="4">
    <source>
        <dbReference type="PROSITE-ProRule" id="PRU00409"/>
    </source>
</evidence>
<keyword evidence="7" id="KW-1185">Reference proteome</keyword>
<protein>
    <submittedName>
        <fullName evidence="6">Carbamoyl-phosphate synthase large subunit</fullName>
    </submittedName>
</protein>
<evidence type="ECO:0000259" key="5">
    <source>
        <dbReference type="PROSITE" id="PS50975"/>
    </source>
</evidence>
<dbReference type="EMBL" id="FOUZ01000005">
    <property type="protein sequence ID" value="SFM99585.1"/>
    <property type="molecule type" value="Genomic_DNA"/>
</dbReference>
<dbReference type="GO" id="GO:0046872">
    <property type="term" value="F:metal ion binding"/>
    <property type="evidence" value="ECO:0007669"/>
    <property type="project" value="InterPro"/>
</dbReference>
<keyword evidence="2 4" id="KW-0547">Nucleotide-binding</keyword>
<dbReference type="GO" id="GO:0005524">
    <property type="term" value="F:ATP binding"/>
    <property type="evidence" value="ECO:0007669"/>
    <property type="project" value="UniProtKB-UniRule"/>
</dbReference>
<reference evidence="7" key="1">
    <citation type="submission" date="2016-10" db="EMBL/GenBank/DDBJ databases">
        <authorList>
            <person name="Varghese N."/>
            <person name="Submissions S."/>
        </authorList>
    </citation>
    <scope>NUCLEOTIDE SEQUENCE [LARGE SCALE GENOMIC DNA]</scope>
    <source>
        <strain evidence="7">XJ109</strain>
    </source>
</reference>
<dbReference type="InterPro" id="IPR011761">
    <property type="entry name" value="ATP-grasp"/>
</dbReference>
<keyword evidence="1" id="KW-0436">Ligase</keyword>
<evidence type="ECO:0000256" key="2">
    <source>
        <dbReference type="ARBA" id="ARBA00022741"/>
    </source>
</evidence>
<dbReference type="SUPFAM" id="SSF56059">
    <property type="entry name" value="Glutathione synthetase ATP-binding domain-like"/>
    <property type="match status" value="1"/>
</dbReference>
<organism evidence="6 7">
    <name type="scientific">Algoriella xinjiangensis</name>
    <dbReference type="NCBI Taxonomy" id="684065"/>
    <lineage>
        <taxon>Bacteria</taxon>
        <taxon>Pseudomonadati</taxon>
        <taxon>Bacteroidota</taxon>
        <taxon>Flavobacteriia</taxon>
        <taxon>Flavobacteriales</taxon>
        <taxon>Weeksellaceae</taxon>
        <taxon>Algoriella</taxon>
    </lineage>
</organism>
<dbReference type="Pfam" id="PF13535">
    <property type="entry name" value="ATP-grasp_4"/>
    <property type="match status" value="1"/>
</dbReference>
<dbReference type="Gene3D" id="3.30.1490.20">
    <property type="entry name" value="ATP-grasp fold, A domain"/>
    <property type="match status" value="1"/>
</dbReference>
<keyword evidence="3 4" id="KW-0067">ATP-binding</keyword>
<gene>
    <name evidence="6" type="ORF">SAMN05421738_10597</name>
</gene>
<dbReference type="AlphaFoldDB" id="A0A1I4VEG6"/>
<evidence type="ECO:0000256" key="3">
    <source>
        <dbReference type="ARBA" id="ARBA00022840"/>
    </source>
</evidence>
<dbReference type="OrthoDB" id="9803907at2"/>
<dbReference type="PANTHER" id="PTHR43585:SF2">
    <property type="entry name" value="ATP-GRASP ENZYME FSQD"/>
    <property type="match status" value="1"/>
</dbReference>
<dbReference type="RefSeq" id="WP_092907480.1">
    <property type="nucleotide sequence ID" value="NZ_FOUZ01000005.1"/>
</dbReference>
<dbReference type="InterPro" id="IPR013815">
    <property type="entry name" value="ATP_grasp_subdomain_1"/>
</dbReference>
<sequence>MKKKIAILGASYLQLPLVIKAKDLGLYVINIAWDDGKAICKEYVDEFYDVSVLDKEQILKICKEHNIDGITTIATDICIPTIAFVAESLNLLGNNSYECSLLTTNKAMMRDCFKQNEIASPQSIVIRDINNFNLSNLNFPLIVKPSDRSGSLGVVKVSNIEQSTKAIEEALEYSFSKTCVVEEFIKGLEVSVETISWKGSNNIITITDKEVTDEPYFVELAHHQPSALPLDIQDKIIDISHKILKATKVENGASHIELKITSKGEVYPIEIGSRMGGDFIGSNLVELSTGFDFLKAVIDVALNQYKPKEIESSNNYSGVYFLSKNTEYLLPIFNNDNLPFIVKKHLLNTDLKEAQSSNDRSGYLIYQSNKKINL</sequence>
<evidence type="ECO:0000313" key="6">
    <source>
        <dbReference type="EMBL" id="SFM99585.1"/>
    </source>
</evidence>
<dbReference type="Gene3D" id="3.30.470.20">
    <property type="entry name" value="ATP-grasp fold, B domain"/>
    <property type="match status" value="1"/>
</dbReference>
<dbReference type="PROSITE" id="PS50975">
    <property type="entry name" value="ATP_GRASP"/>
    <property type="match status" value="1"/>
</dbReference>
<evidence type="ECO:0000313" key="7">
    <source>
        <dbReference type="Proteomes" id="UP000199149"/>
    </source>
</evidence>